<reference evidence="1 2" key="1">
    <citation type="journal article" date="2014" name="Int. J. Syst. Evol. Microbiol.">
        <title>Streptomyces hoynatensis sp. nov., isolated from deep marine sediment.</title>
        <authorList>
            <person name="Veyisoglu A."/>
            <person name="Sahin N."/>
        </authorList>
    </citation>
    <scope>NUCLEOTIDE SEQUENCE [LARGE SCALE GENOMIC DNA]</scope>
    <source>
        <strain evidence="1 2">KCTC 29097</strain>
    </source>
</reference>
<name>A0A3A9Z6M6_9ACTN</name>
<sequence length="493" mass="54875">MTPSDPRESPRAHAARADVPDVAALARWLRSWVTERGAINGFHNHSVWGTNPFTFLDFTSGHAAFSAPALGGLAQALAAREDERGLALWRSMMHYQSHALQPDGQYRHVGFQVGESATSGLIHNAVGSLGLLLGLTHARHLLPADEVAHILATVRRNLAACEVYGGGRPDESGTCNQDYARVWVKLLYTQLSGEDHFAAQIPEDLDALIALYHHRGVPDEDSAGAFRTVQDRERGGILEPAEYYGLMTAPLVLASRVLGEPRYLAEARRLCRHVARSAWTDEDGLTRFHRYWYVKNRRAHRTDTPMLIAGMGLTLYGVGQVLAEGEDPELADFLARCLRTYATHQTPAGYFTSATGWHNEADVAPSTAWHAHDLMFLVDALGCGESFWDEVFAVHDRQSVLLSDRAFWAEDGPHWCILSPLTAGDLHIYGRKDRDTFTREFFAWTDREPLPEELRYPSAPMFFVANDGIHRVDESDRPTDVSVIGPLPYKGPF</sequence>
<dbReference type="GO" id="GO:0005975">
    <property type="term" value="P:carbohydrate metabolic process"/>
    <property type="evidence" value="ECO:0007669"/>
    <property type="project" value="InterPro"/>
</dbReference>
<comment type="caution">
    <text evidence="1">The sequence shown here is derived from an EMBL/GenBank/DDBJ whole genome shotgun (WGS) entry which is preliminary data.</text>
</comment>
<dbReference type="InterPro" id="IPR008928">
    <property type="entry name" value="6-hairpin_glycosidase_sf"/>
</dbReference>
<gene>
    <name evidence="1" type="ORF">D7294_09550</name>
</gene>
<dbReference type="SUPFAM" id="SSF48208">
    <property type="entry name" value="Six-hairpin glycosidases"/>
    <property type="match status" value="1"/>
</dbReference>
<dbReference type="AlphaFoldDB" id="A0A3A9Z6M6"/>
<organism evidence="1 2">
    <name type="scientific">Streptomyces hoynatensis</name>
    <dbReference type="NCBI Taxonomy" id="1141874"/>
    <lineage>
        <taxon>Bacteria</taxon>
        <taxon>Bacillati</taxon>
        <taxon>Actinomycetota</taxon>
        <taxon>Actinomycetes</taxon>
        <taxon>Kitasatosporales</taxon>
        <taxon>Streptomycetaceae</taxon>
        <taxon>Streptomyces</taxon>
    </lineage>
</organism>
<dbReference type="Proteomes" id="UP000272474">
    <property type="component" value="Unassembled WGS sequence"/>
</dbReference>
<evidence type="ECO:0000313" key="1">
    <source>
        <dbReference type="EMBL" id="RKN43923.1"/>
    </source>
</evidence>
<proteinExistence type="predicted"/>
<evidence type="ECO:0000313" key="2">
    <source>
        <dbReference type="Proteomes" id="UP000272474"/>
    </source>
</evidence>
<dbReference type="EMBL" id="RBAL01000004">
    <property type="protein sequence ID" value="RKN43923.1"/>
    <property type="molecule type" value="Genomic_DNA"/>
</dbReference>
<accession>A0A3A9Z6M6</accession>
<dbReference type="RefSeq" id="WP_120677595.1">
    <property type="nucleotide sequence ID" value="NZ_RBAL01000004.1"/>
</dbReference>
<protein>
    <submittedName>
        <fullName evidence="1">Uncharacterized protein</fullName>
    </submittedName>
</protein>
<keyword evidence="2" id="KW-1185">Reference proteome</keyword>
<dbReference type="OrthoDB" id="2527609at2"/>